<keyword evidence="4" id="KW-1185">Reference proteome</keyword>
<sequence length="89" mass="10247">MIQQELWVSLPRMHQQRRMCSGCYMDNKFYVIGGQNERGVDLTCDEFYVVDMNARELVPDMLKDAPVSTSRSPLLVDVVNNKLYSLEAS</sequence>
<dbReference type="Proteomes" id="UP000607653">
    <property type="component" value="Unassembled WGS sequence"/>
</dbReference>
<keyword evidence="2" id="KW-0677">Repeat</keyword>
<evidence type="ECO:0000256" key="2">
    <source>
        <dbReference type="ARBA" id="ARBA00022737"/>
    </source>
</evidence>
<keyword evidence="1" id="KW-0880">Kelch repeat</keyword>
<dbReference type="InterPro" id="IPR006652">
    <property type="entry name" value="Kelch_1"/>
</dbReference>
<dbReference type="GO" id="GO:0005634">
    <property type="term" value="C:nucleus"/>
    <property type="evidence" value="ECO:0007669"/>
    <property type="project" value="UniProtKB-ARBA"/>
</dbReference>
<gene>
    <name evidence="3" type="ORF">HUJ06_022107</name>
</gene>
<name>A0A822XGN0_NELNU</name>
<proteinExistence type="predicted"/>
<protein>
    <submittedName>
        <fullName evidence="3">Uncharacterized protein</fullName>
    </submittedName>
</protein>
<dbReference type="SUPFAM" id="SSF117281">
    <property type="entry name" value="Kelch motif"/>
    <property type="match status" value="1"/>
</dbReference>
<dbReference type="InterPro" id="IPR015915">
    <property type="entry name" value="Kelch-typ_b-propeller"/>
</dbReference>
<comment type="caution">
    <text evidence="3">The sequence shown here is derived from an EMBL/GenBank/DDBJ whole genome shotgun (WGS) entry which is preliminary data.</text>
</comment>
<dbReference type="PANTHER" id="PTHR46122">
    <property type="entry name" value="GALACTOSE OXIDASE/KELCH REPEAT PROTEIN-RELATED"/>
    <property type="match status" value="1"/>
</dbReference>
<dbReference type="PANTHER" id="PTHR46122:SF5">
    <property type="entry name" value="F-BOX DOMAIN-CONTAINING PROTEIN"/>
    <property type="match status" value="1"/>
</dbReference>
<reference evidence="3 4" key="1">
    <citation type="journal article" date="2020" name="Mol. Biol. Evol.">
        <title>Distinct Expression and Methylation Patterns for Genes with Different Fates following a Single Whole-Genome Duplication in Flowering Plants.</title>
        <authorList>
            <person name="Shi T."/>
            <person name="Rahmani R.S."/>
            <person name="Gugger P.F."/>
            <person name="Wang M."/>
            <person name="Li H."/>
            <person name="Zhang Y."/>
            <person name="Li Z."/>
            <person name="Wang Q."/>
            <person name="Van de Peer Y."/>
            <person name="Marchal K."/>
            <person name="Chen J."/>
        </authorList>
    </citation>
    <scope>NUCLEOTIDE SEQUENCE [LARGE SCALE GENOMIC DNA]</scope>
    <source>
        <tissue evidence="3">Leaf</tissue>
    </source>
</reference>
<accession>A0A822XGN0</accession>
<dbReference type="EMBL" id="DUZY01000001">
    <property type="protein sequence ID" value="DAD20644.1"/>
    <property type="molecule type" value="Genomic_DNA"/>
</dbReference>
<dbReference type="Pfam" id="PF01344">
    <property type="entry name" value="Kelch_1"/>
    <property type="match status" value="1"/>
</dbReference>
<dbReference type="AlphaFoldDB" id="A0A822XGN0"/>
<evidence type="ECO:0000313" key="3">
    <source>
        <dbReference type="EMBL" id="DAD20644.1"/>
    </source>
</evidence>
<evidence type="ECO:0000313" key="4">
    <source>
        <dbReference type="Proteomes" id="UP000607653"/>
    </source>
</evidence>
<evidence type="ECO:0000256" key="1">
    <source>
        <dbReference type="ARBA" id="ARBA00022441"/>
    </source>
</evidence>
<dbReference type="InterPro" id="IPR052439">
    <property type="entry name" value="F-box/Kelch-repeat"/>
</dbReference>
<organism evidence="3 4">
    <name type="scientific">Nelumbo nucifera</name>
    <name type="common">Sacred lotus</name>
    <dbReference type="NCBI Taxonomy" id="4432"/>
    <lineage>
        <taxon>Eukaryota</taxon>
        <taxon>Viridiplantae</taxon>
        <taxon>Streptophyta</taxon>
        <taxon>Embryophyta</taxon>
        <taxon>Tracheophyta</taxon>
        <taxon>Spermatophyta</taxon>
        <taxon>Magnoliopsida</taxon>
        <taxon>Proteales</taxon>
        <taxon>Nelumbonaceae</taxon>
        <taxon>Nelumbo</taxon>
    </lineage>
</organism>
<dbReference type="Gene3D" id="2.120.10.80">
    <property type="entry name" value="Kelch-type beta propeller"/>
    <property type="match status" value="1"/>
</dbReference>